<keyword evidence="2" id="KW-0812">Transmembrane</keyword>
<feature type="signal peptide" evidence="3">
    <location>
        <begin position="1"/>
        <end position="21"/>
    </location>
</feature>
<dbReference type="EMBL" id="MRZV01000920">
    <property type="protein sequence ID" value="PIK42619.1"/>
    <property type="molecule type" value="Genomic_DNA"/>
</dbReference>
<feature type="compositionally biased region" description="Pro residues" evidence="1">
    <location>
        <begin position="81"/>
        <end position="100"/>
    </location>
</feature>
<dbReference type="AlphaFoldDB" id="A0A2G8K3T7"/>
<feature type="region of interest" description="Disordered" evidence="1">
    <location>
        <begin position="67"/>
        <end position="115"/>
    </location>
</feature>
<evidence type="ECO:0000256" key="1">
    <source>
        <dbReference type="SAM" id="MobiDB-lite"/>
    </source>
</evidence>
<protein>
    <submittedName>
        <fullName evidence="4">Uncharacterized protein</fullName>
    </submittedName>
</protein>
<keyword evidence="5" id="KW-1185">Reference proteome</keyword>
<organism evidence="4 5">
    <name type="scientific">Stichopus japonicus</name>
    <name type="common">Sea cucumber</name>
    <dbReference type="NCBI Taxonomy" id="307972"/>
    <lineage>
        <taxon>Eukaryota</taxon>
        <taxon>Metazoa</taxon>
        <taxon>Echinodermata</taxon>
        <taxon>Eleutherozoa</taxon>
        <taxon>Echinozoa</taxon>
        <taxon>Holothuroidea</taxon>
        <taxon>Aspidochirotacea</taxon>
        <taxon>Aspidochirotida</taxon>
        <taxon>Stichopodidae</taxon>
        <taxon>Apostichopus</taxon>
    </lineage>
</organism>
<accession>A0A2G8K3T7</accession>
<gene>
    <name evidence="4" type="ORF">BSL78_20521</name>
</gene>
<evidence type="ECO:0000313" key="5">
    <source>
        <dbReference type="Proteomes" id="UP000230750"/>
    </source>
</evidence>
<comment type="caution">
    <text evidence="4">The sequence shown here is derived from an EMBL/GenBank/DDBJ whole genome shotgun (WGS) entry which is preliminary data.</text>
</comment>
<keyword evidence="3" id="KW-0732">Signal</keyword>
<reference evidence="4 5" key="1">
    <citation type="journal article" date="2017" name="PLoS Biol.">
        <title>The sea cucumber genome provides insights into morphological evolution and visceral regeneration.</title>
        <authorList>
            <person name="Zhang X."/>
            <person name="Sun L."/>
            <person name="Yuan J."/>
            <person name="Sun Y."/>
            <person name="Gao Y."/>
            <person name="Zhang L."/>
            <person name="Li S."/>
            <person name="Dai H."/>
            <person name="Hamel J.F."/>
            <person name="Liu C."/>
            <person name="Yu Y."/>
            <person name="Liu S."/>
            <person name="Lin W."/>
            <person name="Guo K."/>
            <person name="Jin S."/>
            <person name="Xu P."/>
            <person name="Storey K.B."/>
            <person name="Huan P."/>
            <person name="Zhang T."/>
            <person name="Zhou Y."/>
            <person name="Zhang J."/>
            <person name="Lin C."/>
            <person name="Li X."/>
            <person name="Xing L."/>
            <person name="Huo D."/>
            <person name="Sun M."/>
            <person name="Wang L."/>
            <person name="Mercier A."/>
            <person name="Li F."/>
            <person name="Yang H."/>
            <person name="Xiang J."/>
        </authorList>
    </citation>
    <scope>NUCLEOTIDE SEQUENCE [LARGE SCALE GENOMIC DNA]</scope>
    <source>
        <strain evidence="4">Shaxun</strain>
        <tissue evidence="4">Muscle</tissue>
    </source>
</reference>
<keyword evidence="2" id="KW-0472">Membrane</keyword>
<evidence type="ECO:0000256" key="3">
    <source>
        <dbReference type="SAM" id="SignalP"/>
    </source>
</evidence>
<dbReference type="SMR" id="A0A2G8K3T7"/>
<name>A0A2G8K3T7_STIJA</name>
<proteinExistence type="predicted"/>
<evidence type="ECO:0000256" key="2">
    <source>
        <dbReference type="SAM" id="Phobius"/>
    </source>
</evidence>
<dbReference type="Proteomes" id="UP000230750">
    <property type="component" value="Unassembled WGS sequence"/>
</dbReference>
<dbReference type="OrthoDB" id="10425632at2759"/>
<sequence>MDPKLLQVLLFLSVAVSYAEALYKPGNFLIIIISVILPAAVLLGFCGVGLFICKNRKRIPVLRSKFGTHEKIPQSSGKPGSAPPMMPPPQAQPQTPPSAPSAPSGDDITPLKSPE</sequence>
<keyword evidence="2" id="KW-1133">Transmembrane helix</keyword>
<feature type="transmembrane region" description="Helical" evidence="2">
    <location>
        <begin position="29"/>
        <end position="53"/>
    </location>
</feature>
<evidence type="ECO:0000313" key="4">
    <source>
        <dbReference type="EMBL" id="PIK42619.1"/>
    </source>
</evidence>
<feature type="chain" id="PRO_5013936739" evidence="3">
    <location>
        <begin position="22"/>
        <end position="115"/>
    </location>
</feature>